<evidence type="ECO:0000256" key="1">
    <source>
        <dbReference type="SAM" id="Coils"/>
    </source>
</evidence>
<dbReference type="RefSeq" id="WP_087059124.1">
    <property type="nucleotide sequence ID" value="NZ_FUKW01000110.1"/>
</dbReference>
<proteinExistence type="predicted"/>
<accession>A0A1R4K4N1</accession>
<name>A0A1R4K4N1_9LACT</name>
<evidence type="ECO:0000313" key="4">
    <source>
        <dbReference type="Proteomes" id="UP000195611"/>
    </source>
</evidence>
<keyword evidence="2" id="KW-0472">Membrane</keyword>
<feature type="transmembrane region" description="Helical" evidence="2">
    <location>
        <begin position="7"/>
        <end position="24"/>
    </location>
</feature>
<dbReference type="AlphaFoldDB" id="A0A1R4K4N1"/>
<feature type="transmembrane region" description="Helical" evidence="2">
    <location>
        <begin position="74"/>
        <end position="97"/>
    </location>
</feature>
<feature type="transmembrane region" description="Helical" evidence="2">
    <location>
        <begin position="150"/>
        <end position="168"/>
    </location>
</feature>
<feature type="coiled-coil region" evidence="1">
    <location>
        <begin position="216"/>
        <end position="243"/>
    </location>
</feature>
<keyword evidence="2" id="KW-0812">Transmembrane</keyword>
<feature type="transmembrane region" description="Helical" evidence="2">
    <location>
        <begin position="109"/>
        <end position="129"/>
    </location>
</feature>
<evidence type="ECO:0000256" key="2">
    <source>
        <dbReference type="SAM" id="Phobius"/>
    </source>
</evidence>
<protein>
    <submittedName>
        <fullName evidence="3">Accessory gene regulator protein C</fullName>
    </submittedName>
</protein>
<sequence>MDFAYNIILFLCTVLPIVWTYQLITKMKFDKVSILSIFILYLISLLPRGLFLPFLFIGFYIYSRRKRIPSSLAIFYTLYSVFWITLLSVAIEASFTFLFEDFTDRYTNWIHYSSFISAALMNFGVMRLFKIDFVLLNKKDKYIRKNIIKLSNQIMLFCIFILFLWIIVAETFAYSETYAIFGGVYFSLLTSMYFIFMGILSMKIKNYLMIVIEREKDQRYQELEKYTEDVEVMQKELAGFKHDMKNIWISFSEVIRSKDQDFIEKTFNEIKEKLEIQVAEVDKVSNDLAHMKETVTKGLLHQKHSLAREKNEYENRYKKRNQQYTYGDA</sequence>
<feature type="transmembrane region" description="Helical" evidence="2">
    <location>
        <begin position="36"/>
        <end position="62"/>
    </location>
</feature>
<keyword evidence="2" id="KW-1133">Transmembrane helix</keyword>
<reference evidence="3 4" key="1">
    <citation type="submission" date="2017-02" db="EMBL/GenBank/DDBJ databases">
        <authorList>
            <person name="Peterson S.W."/>
        </authorList>
    </citation>
    <scope>NUCLEOTIDE SEQUENCE [LARGE SCALE GENOMIC DNA]</scope>
    <source>
        <strain evidence="3 4">42ea</strain>
    </source>
</reference>
<keyword evidence="1" id="KW-0175">Coiled coil</keyword>
<gene>
    <name evidence="3" type="ORF">FM115_08130</name>
</gene>
<feature type="transmembrane region" description="Helical" evidence="2">
    <location>
        <begin position="180"/>
        <end position="200"/>
    </location>
</feature>
<dbReference type="Proteomes" id="UP000195611">
    <property type="component" value="Unassembled WGS sequence"/>
</dbReference>
<evidence type="ECO:0000313" key="3">
    <source>
        <dbReference type="EMBL" id="SJN39188.1"/>
    </source>
</evidence>
<dbReference type="EMBL" id="FUKW01000110">
    <property type="protein sequence ID" value="SJN39188.1"/>
    <property type="molecule type" value="Genomic_DNA"/>
</dbReference>
<organism evidence="3 4">
    <name type="scientific">Marinilactibacillus psychrotolerans 42ea</name>
    <dbReference type="NCBI Taxonomy" id="1255609"/>
    <lineage>
        <taxon>Bacteria</taxon>
        <taxon>Bacillati</taxon>
        <taxon>Bacillota</taxon>
        <taxon>Bacilli</taxon>
        <taxon>Lactobacillales</taxon>
        <taxon>Carnobacteriaceae</taxon>
        <taxon>Marinilactibacillus</taxon>
    </lineage>
</organism>